<dbReference type="GO" id="GO:0004806">
    <property type="term" value="F:triacylglycerol lipase activity"/>
    <property type="evidence" value="ECO:0007669"/>
    <property type="project" value="UniProtKB-EC"/>
</dbReference>
<dbReference type="SUPFAM" id="SSF52266">
    <property type="entry name" value="SGNH hydrolase"/>
    <property type="match status" value="1"/>
</dbReference>
<dbReference type="RefSeq" id="WP_005521339.1">
    <property type="nucleotide sequence ID" value="NZ_CAJPQJ010000009.1"/>
</dbReference>
<sequence length="282" mass="29639">MFKTRRFAVAATAAVTALIGGLVATPAASAQERNVVLFGDSIMANPTYVIADLMQGPGKATKNAPTPAGRCPQGQSRVGASLARISGAKVEDFACTGAVAYAPIEPNKRLSKEVDLALAGKQLNAGTTNVFLQIGMNDSWKAPGIYSVQTENFVNEMKTQVGRIKAAAPNAKIAFVGYPSILGANNTACPVQLNNMPAPPISTISVRNSLNAAHDWQRQSAAATGTGWIDLEKDTAGHDMCAAKDQRWIAGIIDNSSDPYNITTHLTHKGNDGVAEILAKHL</sequence>
<accession>A0A3S4XH17</accession>
<dbReference type="InterPro" id="IPR013830">
    <property type="entry name" value="SGNH_hydro"/>
</dbReference>
<protein>
    <submittedName>
        <fullName evidence="2">Putative secreted protein</fullName>
        <ecNumber evidence="2">3.1.1.3</ecNumber>
    </submittedName>
</protein>
<feature type="domain" description="SGNH hydrolase-type esterase" evidence="1">
    <location>
        <begin position="37"/>
        <end position="271"/>
    </location>
</feature>
<gene>
    <name evidence="2" type="ORF">NCTC10254_02447</name>
</gene>
<reference evidence="2 3" key="1">
    <citation type="submission" date="2018-06" db="EMBL/GenBank/DDBJ databases">
        <authorList>
            <consortium name="Pathogen Informatics"/>
            <person name="Doyle S."/>
        </authorList>
    </citation>
    <scope>NUCLEOTIDE SEQUENCE [LARGE SCALE GENOMIC DNA]</scope>
    <source>
        <strain evidence="2 3">NCTC10254</strain>
    </source>
</reference>
<dbReference type="InterPro" id="IPR006311">
    <property type="entry name" value="TAT_signal"/>
</dbReference>
<organism evidence="2 3">
    <name type="scientific">Corynebacterium matruchotii</name>
    <dbReference type="NCBI Taxonomy" id="43768"/>
    <lineage>
        <taxon>Bacteria</taxon>
        <taxon>Bacillati</taxon>
        <taxon>Actinomycetota</taxon>
        <taxon>Actinomycetes</taxon>
        <taxon>Mycobacteriales</taxon>
        <taxon>Corynebacteriaceae</taxon>
        <taxon>Corynebacterium</taxon>
    </lineage>
</organism>
<dbReference type="AlphaFoldDB" id="A0A3S4XH17"/>
<evidence type="ECO:0000259" key="1">
    <source>
        <dbReference type="Pfam" id="PF13472"/>
    </source>
</evidence>
<proteinExistence type="predicted"/>
<dbReference type="EC" id="3.1.1.3" evidence="2"/>
<dbReference type="GeneID" id="84574564"/>
<keyword evidence="2" id="KW-0378">Hydrolase</keyword>
<name>A0A3S4XH17_9CORY</name>
<dbReference type="InterPro" id="IPR036514">
    <property type="entry name" value="SGNH_hydro_sf"/>
</dbReference>
<dbReference type="Gene3D" id="3.40.50.1110">
    <property type="entry name" value="SGNH hydrolase"/>
    <property type="match status" value="1"/>
</dbReference>
<evidence type="ECO:0000313" key="2">
    <source>
        <dbReference type="EMBL" id="SPW33665.1"/>
    </source>
</evidence>
<dbReference type="Proteomes" id="UP000249886">
    <property type="component" value="Unassembled WGS sequence"/>
</dbReference>
<dbReference type="EMBL" id="UARK01000034">
    <property type="protein sequence ID" value="SPW33665.1"/>
    <property type="molecule type" value="Genomic_DNA"/>
</dbReference>
<evidence type="ECO:0000313" key="3">
    <source>
        <dbReference type="Proteomes" id="UP000249886"/>
    </source>
</evidence>
<comment type="caution">
    <text evidence="2">The sequence shown here is derived from an EMBL/GenBank/DDBJ whole genome shotgun (WGS) entry which is preliminary data.</text>
</comment>
<dbReference type="PROSITE" id="PS51318">
    <property type="entry name" value="TAT"/>
    <property type="match status" value="1"/>
</dbReference>
<dbReference type="Pfam" id="PF13472">
    <property type="entry name" value="Lipase_GDSL_2"/>
    <property type="match status" value="1"/>
</dbReference>